<evidence type="ECO:0000256" key="2">
    <source>
        <dbReference type="ARBA" id="ARBA00005375"/>
    </source>
</evidence>
<accession>A0A6J2YJQ7</accession>
<keyword evidence="7" id="KW-0325">Glycoprotein</keyword>
<dbReference type="RefSeq" id="XP_030763632.1">
    <property type="nucleotide sequence ID" value="XM_030907772.1"/>
</dbReference>
<comment type="similarity">
    <text evidence="2">Belongs to the histidine acid phosphatase family.</text>
</comment>
<feature type="signal peptide" evidence="8">
    <location>
        <begin position="1"/>
        <end position="24"/>
    </location>
</feature>
<dbReference type="SUPFAM" id="SSF53254">
    <property type="entry name" value="Phosphoglycerate mutase-like"/>
    <property type="match status" value="1"/>
</dbReference>
<keyword evidence="9" id="KW-1185">Reference proteome</keyword>
<gene>
    <name evidence="10" type="primary">LOC115888166</name>
</gene>
<keyword evidence="4 8" id="KW-0732">Signal</keyword>
<dbReference type="GO" id="GO:0003993">
    <property type="term" value="F:acid phosphatase activity"/>
    <property type="evidence" value="ECO:0007669"/>
    <property type="project" value="UniProtKB-EC"/>
</dbReference>
<dbReference type="EC" id="3.1.3.2" evidence="3"/>
<organism evidence="9 10">
    <name type="scientific">Sitophilus oryzae</name>
    <name type="common">Rice weevil</name>
    <name type="synonym">Curculio oryzae</name>
    <dbReference type="NCBI Taxonomy" id="7048"/>
    <lineage>
        <taxon>Eukaryota</taxon>
        <taxon>Metazoa</taxon>
        <taxon>Ecdysozoa</taxon>
        <taxon>Arthropoda</taxon>
        <taxon>Hexapoda</taxon>
        <taxon>Insecta</taxon>
        <taxon>Pterygota</taxon>
        <taxon>Neoptera</taxon>
        <taxon>Endopterygota</taxon>
        <taxon>Coleoptera</taxon>
        <taxon>Polyphaga</taxon>
        <taxon>Cucujiformia</taxon>
        <taxon>Curculionidae</taxon>
        <taxon>Dryophthorinae</taxon>
        <taxon>Sitophilus</taxon>
    </lineage>
</organism>
<dbReference type="Proteomes" id="UP000504635">
    <property type="component" value="Unplaced"/>
</dbReference>
<dbReference type="PANTHER" id="PTHR11567:SF211">
    <property type="entry name" value="PROSTATIC ACID PHOSPHATASE"/>
    <property type="match status" value="1"/>
</dbReference>
<sequence length="391" mass="45722">MFAKSNFKMFVLLGVFNVILQISAMPEYHFHNHDHSYGHHHHDFHNHDSTGEDTLVLSHVLFRHGDRTPDSFQELYPNDPYLNETYYPYGLGQLTNAGRVKEYNIGVSLRTRYSSFLSDVFLTGEVEATTTDYNRTKASLLLVLAGLYPPPPEQTWDQQLPWQPIPYNYVSRSQDTLMMGVTCPNYLTLYEQYSNTLPMRNLFKKYRKVFSYISQHSGLNVTRFQDVYNLYFGLSTEQENNLELPAWTKKVWPQQIIDIASREYRVSMGTDDLKRIAAGYLLKKIIDDTTKKINGIEDSKKIYLYSAHENNVAELLIILDVFERHIPKYGAHVMVEVHKIEGVYGFKIFYQNYDFDEPVLLKIPSCEEFCPFEEFLRLFTKYLPRNDLCGN</sequence>
<feature type="chain" id="PRO_5026868796" description="acid phosphatase" evidence="8">
    <location>
        <begin position="25"/>
        <end position="391"/>
    </location>
</feature>
<dbReference type="InterPro" id="IPR050645">
    <property type="entry name" value="Histidine_acid_phosphatase"/>
</dbReference>
<dbReference type="PANTHER" id="PTHR11567">
    <property type="entry name" value="ACID PHOSPHATASE-RELATED"/>
    <property type="match status" value="1"/>
</dbReference>
<proteinExistence type="inferred from homology"/>
<dbReference type="GeneID" id="115888166"/>
<dbReference type="Pfam" id="PF00328">
    <property type="entry name" value="His_Phos_2"/>
    <property type="match status" value="1"/>
</dbReference>
<evidence type="ECO:0000256" key="8">
    <source>
        <dbReference type="SAM" id="SignalP"/>
    </source>
</evidence>
<evidence type="ECO:0000256" key="1">
    <source>
        <dbReference type="ARBA" id="ARBA00000032"/>
    </source>
</evidence>
<dbReference type="InterPro" id="IPR029033">
    <property type="entry name" value="His_PPase_superfam"/>
</dbReference>
<dbReference type="InParanoid" id="A0A6J2YJQ7"/>
<evidence type="ECO:0000256" key="7">
    <source>
        <dbReference type="ARBA" id="ARBA00023180"/>
    </source>
</evidence>
<evidence type="ECO:0000256" key="4">
    <source>
        <dbReference type="ARBA" id="ARBA00022729"/>
    </source>
</evidence>
<dbReference type="CDD" id="cd07061">
    <property type="entry name" value="HP_HAP_like"/>
    <property type="match status" value="1"/>
</dbReference>
<name>A0A6J2YJQ7_SITOR</name>
<protein>
    <recommendedName>
        <fullName evidence="3">acid phosphatase</fullName>
        <ecNumber evidence="3">3.1.3.2</ecNumber>
    </recommendedName>
</protein>
<evidence type="ECO:0000256" key="5">
    <source>
        <dbReference type="ARBA" id="ARBA00022801"/>
    </source>
</evidence>
<reference evidence="10" key="1">
    <citation type="submission" date="2025-08" db="UniProtKB">
        <authorList>
            <consortium name="RefSeq"/>
        </authorList>
    </citation>
    <scope>IDENTIFICATION</scope>
    <source>
        <tissue evidence="10">Gonads</tissue>
    </source>
</reference>
<keyword evidence="5" id="KW-0378">Hydrolase</keyword>
<dbReference type="Gene3D" id="3.40.50.1240">
    <property type="entry name" value="Phosphoglycerate mutase-like"/>
    <property type="match status" value="1"/>
</dbReference>
<keyword evidence="6" id="KW-1015">Disulfide bond</keyword>
<dbReference type="InterPro" id="IPR000560">
    <property type="entry name" value="His_Pase_clade-2"/>
</dbReference>
<comment type="catalytic activity">
    <reaction evidence="1">
        <text>a phosphate monoester + H2O = an alcohol + phosphate</text>
        <dbReference type="Rhea" id="RHEA:15017"/>
        <dbReference type="ChEBI" id="CHEBI:15377"/>
        <dbReference type="ChEBI" id="CHEBI:30879"/>
        <dbReference type="ChEBI" id="CHEBI:43474"/>
        <dbReference type="ChEBI" id="CHEBI:67140"/>
        <dbReference type="EC" id="3.1.3.2"/>
    </reaction>
</comment>
<dbReference type="OrthoDB" id="10257284at2759"/>
<evidence type="ECO:0000256" key="3">
    <source>
        <dbReference type="ARBA" id="ARBA00012646"/>
    </source>
</evidence>
<evidence type="ECO:0000313" key="9">
    <source>
        <dbReference type="Proteomes" id="UP000504635"/>
    </source>
</evidence>
<evidence type="ECO:0000313" key="10">
    <source>
        <dbReference type="RefSeq" id="XP_030763632.1"/>
    </source>
</evidence>
<dbReference type="KEGG" id="soy:115888166"/>
<evidence type="ECO:0000256" key="6">
    <source>
        <dbReference type="ARBA" id="ARBA00023157"/>
    </source>
</evidence>
<dbReference type="AlphaFoldDB" id="A0A6J2YJQ7"/>